<organism evidence="2 3">
    <name type="scientific">Scheffersomyces spartinae</name>
    <dbReference type="NCBI Taxonomy" id="45513"/>
    <lineage>
        <taxon>Eukaryota</taxon>
        <taxon>Fungi</taxon>
        <taxon>Dikarya</taxon>
        <taxon>Ascomycota</taxon>
        <taxon>Saccharomycotina</taxon>
        <taxon>Pichiomycetes</taxon>
        <taxon>Debaryomycetaceae</taxon>
        <taxon>Scheffersomyces</taxon>
    </lineage>
</organism>
<proteinExistence type="predicted"/>
<evidence type="ECO:0000256" key="1">
    <source>
        <dbReference type="SAM" id="MobiDB-lite"/>
    </source>
</evidence>
<evidence type="ECO:0000313" key="2">
    <source>
        <dbReference type="EMBL" id="KAG7192185.1"/>
    </source>
</evidence>
<comment type="caution">
    <text evidence="2">The sequence shown here is derived from an EMBL/GenBank/DDBJ whole genome shotgun (WGS) entry which is preliminary data.</text>
</comment>
<dbReference type="AlphaFoldDB" id="A0A9P7V6C3"/>
<dbReference type="Proteomes" id="UP000790833">
    <property type="component" value="Unassembled WGS sequence"/>
</dbReference>
<feature type="region of interest" description="Disordered" evidence="1">
    <location>
        <begin position="1"/>
        <end position="84"/>
    </location>
</feature>
<feature type="region of interest" description="Disordered" evidence="1">
    <location>
        <begin position="139"/>
        <end position="159"/>
    </location>
</feature>
<dbReference type="InterPro" id="IPR014839">
    <property type="entry name" value="Crt10"/>
</dbReference>
<accession>A0A9P7V6C3</accession>
<sequence length="994" mass="112953">MAVEEGFQAFLKGRGIDRIHKNENEPVVSEFRQTSLARPPRSSSEDEEEEEEQTEEDESNDNNEHDPIDGDGGDPQGDPQPERDDTDLLFERLRLGNFRALELQNMNFHSNMTIHVMEDDDDDTWPSIFGRRGRHDRIWSDSDSSDDGGLPRHNPIPPHVDRIHARMIQYARGGPLEFTDSDFVESENEIHVYGAHLHHDYDNVGDSDEYDDIDDIDVVDVDGVSDGDDVSDGDGDNDDGDDDGDDDDDDDDGDDDDDIRNGSGIVPTTRRDRLEGDYYYGLRPSQEDSDDNLSVASDFHEDDDYKYTPYRENGDRRYSNNMTISASSKDIPDGLLESKWDFEAEAEDEKKATELGGRLSAWDTRLLEMAKDTDDLAYLTQEPLASQYADGLDLTFCGNSRLLGLPKFPKYKNNLSEIIHWNDEDFLIVAASSKLAVFRLNPLTFVPERICCLKFDTKPQFTTSLDSMSATWPHFPHQINFIKVFDSWIGCQCLGACVDDGAVLIWKVETIMNQVDTFMNRVVGLSVDENKNFVEPFTLGNVANLSVKIKPDLRIKLTSSVWGLDALSFVDSYGRSHNLLVASDNSQKITLLYYDMLRGRFYAAVSTQLLHNIPQVSFIDHYELADHHRHYLKIACSCVSSELVVFKTHFDIVEGPFAERECGKLVSNVFHVDPTTELVSRIEVGRFTGNQENVEDAEHEEGQSEGQTHLRIHGTESMAFKRIKLDEHPRVKLRTYLNQECWTVKPIDSKYFHEVSSLKKMCGDPYLEDAQEVPNIWFESEALKLPGNLSISDKLGGATNWQFFEAPVASFSNQLDASLELTAKLATVDDEYKRIHKGYHLQLRYQDQNQDYQHTRNKFLMVTTAKRIAMYRSDTLFCNAGTRTVFDVKLPHDEEGRYSNRILLSLVIPQLSCFVASTQQGLVSIFRLCLHRGVYGMRQEHLFPNVPVLTVEPGVCRTIVGIAARDISVNAYKPRFVLYLTFSDGLIFAYSLSK</sequence>
<dbReference type="EMBL" id="JAHMUF010000019">
    <property type="protein sequence ID" value="KAG7192185.1"/>
    <property type="molecule type" value="Genomic_DNA"/>
</dbReference>
<name>A0A9P7V6C3_9ASCO</name>
<feature type="compositionally biased region" description="Acidic residues" evidence="1">
    <location>
        <begin position="45"/>
        <end position="61"/>
    </location>
</feature>
<protein>
    <submittedName>
        <fullName evidence="2">Uncharacterized protein</fullName>
    </submittedName>
</protein>
<keyword evidence="3" id="KW-1185">Reference proteome</keyword>
<feature type="region of interest" description="Disordered" evidence="1">
    <location>
        <begin position="219"/>
        <end position="314"/>
    </location>
</feature>
<feature type="compositionally biased region" description="Basic and acidic residues" evidence="1">
    <location>
        <begin position="14"/>
        <end position="24"/>
    </location>
</feature>
<dbReference type="GeneID" id="66115273"/>
<evidence type="ECO:0000313" key="3">
    <source>
        <dbReference type="Proteomes" id="UP000790833"/>
    </source>
</evidence>
<dbReference type="RefSeq" id="XP_043047735.1">
    <property type="nucleotide sequence ID" value="XM_043192680.1"/>
</dbReference>
<feature type="compositionally biased region" description="Acidic residues" evidence="1">
    <location>
        <begin position="219"/>
        <end position="258"/>
    </location>
</feature>
<dbReference type="OrthoDB" id="4068815at2759"/>
<gene>
    <name evidence="2" type="ORF">KQ657_001899</name>
</gene>
<reference evidence="2" key="1">
    <citation type="submission" date="2021-03" db="EMBL/GenBank/DDBJ databases">
        <authorList>
            <person name="Palmer J.M."/>
        </authorList>
    </citation>
    <scope>NUCLEOTIDE SEQUENCE</scope>
    <source>
        <strain evidence="2">ARV_011</strain>
    </source>
</reference>
<dbReference type="Pfam" id="PF08728">
    <property type="entry name" value="CRT10"/>
    <property type="match status" value="2"/>
</dbReference>